<dbReference type="PANTHER" id="PTHR24183">
    <property type="entry name" value="FIBRONECTIN TYPE 3 AND ANKYRIN REPEAT DOMAINS PROTEIN 1"/>
    <property type="match status" value="1"/>
</dbReference>
<dbReference type="PROSITE" id="PS50088">
    <property type="entry name" value="ANK_REPEAT"/>
    <property type="match status" value="3"/>
</dbReference>
<evidence type="ECO:0000313" key="3">
    <source>
        <dbReference type="Proteomes" id="UP001642540"/>
    </source>
</evidence>
<dbReference type="Gene3D" id="2.60.40.10">
    <property type="entry name" value="Immunoglobulins"/>
    <property type="match status" value="1"/>
</dbReference>
<dbReference type="InterPro" id="IPR036770">
    <property type="entry name" value="Ankyrin_rpt-contain_sf"/>
</dbReference>
<evidence type="ECO:0000256" key="1">
    <source>
        <dbReference type="PROSITE-ProRule" id="PRU00023"/>
    </source>
</evidence>
<dbReference type="InterPro" id="IPR002110">
    <property type="entry name" value="Ankyrin_rpt"/>
</dbReference>
<dbReference type="Pfam" id="PF12796">
    <property type="entry name" value="Ank_2"/>
    <property type="match status" value="1"/>
</dbReference>
<sequence length="458" mass="50302">MNSSRRRLDNSGERYAHIASNGLRVTKRTSQAVTLAWPENEQDVVTFTDSNVSCFDLTTELDSNGNWFEVQMKTGEGSKGWVTIYKGYGLRCEVDGLKPDTLVLFRMKRNGDKKWGTEIIASTDPPPVSAEDLGRAVEMNSEYLVTRILGNTQAPLLKRLLGSHDRNGMTPLMVACHNGNFTIAKMLLSCGSRVNDASTGIKRSSLMFACIMAKFNIVQLLDQHGADWHHKDKGGCSSMHHAINGGHMGIVRLAFAKMGQKSAFEKDHSGWTPLMRTVITSNNLDIVKFLVGKGADPNGVDRSNSKSILMAAILSQKLEFVRFLLEWGADPYFKNKNGKNCIEIAKGLGYQDIAKAIRGHMETPNQVRTKSSFVLSQEAMSVQSSLRSVGAASSAPTDTISSLMVDQVLENSNDTDDPFPDFPGPVRGARESAKFAPTGKVTGADVEYLMKPTDVKKW</sequence>
<feature type="repeat" description="ANK" evidence="1">
    <location>
        <begin position="269"/>
        <end position="302"/>
    </location>
</feature>
<gene>
    <name evidence="2" type="ORF">ODALV1_LOCUS11266</name>
</gene>
<comment type="caution">
    <text evidence="2">The sequence shown here is derived from an EMBL/GenBank/DDBJ whole genome shotgun (WGS) entry which is preliminary data.</text>
</comment>
<dbReference type="EMBL" id="CAXLJM020000034">
    <property type="protein sequence ID" value="CAL8102837.1"/>
    <property type="molecule type" value="Genomic_DNA"/>
</dbReference>
<dbReference type="InterPro" id="IPR013783">
    <property type="entry name" value="Ig-like_fold"/>
</dbReference>
<dbReference type="SUPFAM" id="SSF48403">
    <property type="entry name" value="Ankyrin repeat"/>
    <property type="match status" value="1"/>
</dbReference>
<feature type="repeat" description="ANK" evidence="1">
    <location>
        <begin position="167"/>
        <end position="199"/>
    </location>
</feature>
<feature type="repeat" description="ANK" evidence="1">
    <location>
        <begin position="304"/>
        <end position="336"/>
    </location>
</feature>
<dbReference type="Gene3D" id="1.25.40.20">
    <property type="entry name" value="Ankyrin repeat-containing domain"/>
    <property type="match status" value="1"/>
</dbReference>
<proteinExistence type="predicted"/>
<keyword evidence="1" id="KW-0040">ANK repeat</keyword>
<organism evidence="2 3">
    <name type="scientific">Orchesella dallaii</name>
    <dbReference type="NCBI Taxonomy" id="48710"/>
    <lineage>
        <taxon>Eukaryota</taxon>
        <taxon>Metazoa</taxon>
        <taxon>Ecdysozoa</taxon>
        <taxon>Arthropoda</taxon>
        <taxon>Hexapoda</taxon>
        <taxon>Collembola</taxon>
        <taxon>Entomobryomorpha</taxon>
        <taxon>Entomobryoidea</taxon>
        <taxon>Orchesellidae</taxon>
        <taxon>Orchesellinae</taxon>
        <taxon>Orchesella</taxon>
    </lineage>
</organism>
<reference evidence="2 3" key="1">
    <citation type="submission" date="2024-08" db="EMBL/GenBank/DDBJ databases">
        <authorList>
            <person name="Cucini C."/>
            <person name="Frati F."/>
        </authorList>
    </citation>
    <scope>NUCLEOTIDE SEQUENCE [LARGE SCALE GENOMIC DNA]</scope>
</reference>
<accession>A0ABP1QGW2</accession>
<dbReference type="Pfam" id="PF00023">
    <property type="entry name" value="Ank"/>
    <property type="match status" value="1"/>
</dbReference>
<dbReference type="PROSITE" id="PS50297">
    <property type="entry name" value="ANK_REP_REGION"/>
    <property type="match status" value="2"/>
</dbReference>
<keyword evidence="3" id="KW-1185">Reference proteome</keyword>
<evidence type="ECO:0000313" key="2">
    <source>
        <dbReference type="EMBL" id="CAL8102837.1"/>
    </source>
</evidence>
<dbReference type="PANTHER" id="PTHR24183:SF1">
    <property type="entry name" value="FIBRONECTIN TYPE 3 AND ANKYRIN REPEAT DOMAINS PROTEIN 1"/>
    <property type="match status" value="1"/>
</dbReference>
<dbReference type="Proteomes" id="UP001642540">
    <property type="component" value="Unassembled WGS sequence"/>
</dbReference>
<name>A0ABP1QGW2_9HEXA</name>
<protein>
    <submittedName>
        <fullName evidence="2">Uncharacterized protein</fullName>
    </submittedName>
</protein>
<dbReference type="SMART" id="SM00248">
    <property type="entry name" value="ANK"/>
    <property type="match status" value="6"/>
</dbReference>